<dbReference type="InterPro" id="IPR006564">
    <property type="entry name" value="Znf_PMZ"/>
</dbReference>
<organism evidence="7 8">
    <name type="scientific">Brassica napus</name>
    <name type="common">Rape</name>
    <dbReference type="NCBI Taxonomy" id="3708"/>
    <lineage>
        <taxon>Eukaryota</taxon>
        <taxon>Viridiplantae</taxon>
        <taxon>Streptophyta</taxon>
        <taxon>Embryophyta</taxon>
        <taxon>Tracheophyta</taxon>
        <taxon>Spermatophyta</taxon>
        <taxon>Magnoliopsida</taxon>
        <taxon>eudicotyledons</taxon>
        <taxon>Gunneridae</taxon>
        <taxon>Pentapetalae</taxon>
        <taxon>rosids</taxon>
        <taxon>malvids</taxon>
        <taxon>Brassicales</taxon>
        <taxon>Brassicaceae</taxon>
        <taxon>Brassiceae</taxon>
        <taxon>Brassica</taxon>
    </lineage>
</organism>
<protein>
    <recommendedName>
        <fullName evidence="6">SWIM-type domain-containing protein</fullName>
    </recommendedName>
</protein>
<dbReference type="Pfam" id="PF03108">
    <property type="entry name" value="DBD_Tnp_Mut"/>
    <property type="match status" value="1"/>
</dbReference>
<evidence type="ECO:0000256" key="1">
    <source>
        <dbReference type="ARBA" id="ARBA00022723"/>
    </source>
</evidence>
<evidence type="ECO:0000313" key="7">
    <source>
        <dbReference type="EMBL" id="KAH0867883.1"/>
    </source>
</evidence>
<reference evidence="7 8" key="1">
    <citation type="submission" date="2021-05" db="EMBL/GenBank/DDBJ databases">
        <title>Genome Assembly of Synthetic Allotetraploid Brassica napus Reveals Homoeologous Exchanges between Subgenomes.</title>
        <authorList>
            <person name="Davis J.T."/>
        </authorList>
    </citation>
    <scope>NUCLEOTIDE SEQUENCE [LARGE SCALE GENOMIC DNA]</scope>
    <source>
        <strain evidence="8">cv. Da-Ae</strain>
        <tissue evidence="7">Seedling</tissue>
    </source>
</reference>
<dbReference type="EMBL" id="JAGKQM010000017">
    <property type="protein sequence ID" value="KAH0867883.1"/>
    <property type="molecule type" value="Genomic_DNA"/>
</dbReference>
<gene>
    <name evidence="7" type="ORF">HID58_074905</name>
</gene>
<keyword evidence="1" id="KW-0479">Metal-binding</keyword>
<comment type="caution">
    <text evidence="7">The sequence shown here is derived from an EMBL/GenBank/DDBJ whole genome shotgun (WGS) entry which is preliminary data.</text>
</comment>
<feature type="non-terminal residue" evidence="7">
    <location>
        <position position="1"/>
    </location>
</feature>
<dbReference type="InterPro" id="IPR004332">
    <property type="entry name" value="Transposase_MuDR"/>
</dbReference>
<accession>A0ABQ7YKT8</accession>
<keyword evidence="3" id="KW-0862">Zinc</keyword>
<feature type="compositionally biased region" description="Basic and acidic residues" evidence="5">
    <location>
        <begin position="266"/>
        <end position="275"/>
    </location>
</feature>
<evidence type="ECO:0000313" key="8">
    <source>
        <dbReference type="Proteomes" id="UP000824890"/>
    </source>
</evidence>
<evidence type="ECO:0000256" key="4">
    <source>
        <dbReference type="PROSITE-ProRule" id="PRU00325"/>
    </source>
</evidence>
<evidence type="ECO:0000256" key="2">
    <source>
        <dbReference type="ARBA" id="ARBA00022771"/>
    </source>
</evidence>
<keyword evidence="8" id="KW-1185">Reference proteome</keyword>
<name>A0ABQ7YKT8_BRANA</name>
<evidence type="ECO:0000256" key="5">
    <source>
        <dbReference type="SAM" id="MobiDB-lite"/>
    </source>
</evidence>
<dbReference type="Proteomes" id="UP000824890">
    <property type="component" value="Unassembled WGS sequence"/>
</dbReference>
<evidence type="ECO:0000259" key="6">
    <source>
        <dbReference type="PROSITE" id="PS50966"/>
    </source>
</evidence>
<proteinExistence type="predicted"/>
<keyword evidence="2 4" id="KW-0863">Zinc-finger</keyword>
<dbReference type="InterPro" id="IPR007527">
    <property type="entry name" value="Znf_SWIM"/>
</dbReference>
<feature type="compositionally biased region" description="Low complexity" evidence="5">
    <location>
        <begin position="236"/>
        <end position="252"/>
    </location>
</feature>
<feature type="region of interest" description="Disordered" evidence="5">
    <location>
        <begin position="234"/>
        <end position="293"/>
    </location>
</feature>
<evidence type="ECO:0000256" key="3">
    <source>
        <dbReference type="ARBA" id="ARBA00022833"/>
    </source>
</evidence>
<feature type="domain" description="SWIM-type" evidence="6">
    <location>
        <begin position="434"/>
        <end position="466"/>
    </location>
</feature>
<dbReference type="PROSITE" id="PS50966">
    <property type="entry name" value="ZF_SWIM"/>
    <property type="match status" value="1"/>
</dbReference>
<dbReference type="Pfam" id="PF04434">
    <property type="entry name" value="SWIM"/>
    <property type="match status" value="1"/>
</dbReference>
<dbReference type="SMART" id="SM00575">
    <property type="entry name" value="ZnF_PMZ"/>
    <property type="match status" value="1"/>
</dbReference>
<sequence>LCILLNVKTSLSDLALLVIVGPRRVAEYEFLCRTRFSIGSTTYIVDGTQTEANRAEYERLVFGDRAKETERVMNARFSEETIMLFHRVSCEMAYADQIGGNQPSNNQPSRDIIVVEDNDDVMYDANNVNLETGQNSHAVGGLTPEGTNLLTVPITQVEAPSIFWDVGMDLRNYQNQSNPLTDHAAMVDEQLNINAPAEVEMELVGGVISLAEGNDNAGGDTIQNQGVVKEIGEVEGGSSSTGSTNNVGSVFGNEGGGSGARNSPRPVDHDIRGESGEIGPGGEGMHTTSGEQGFQVSRPRVLQVNPSHPSPPLFMFTQGGQAGEPSGVREVIKDDKDTSSEASDIDGGQHMAVYAISRKFRFRCAKSEPRLMSLECCSPSCPWRVYAVRLKDAEVFEIRKVVPEHLCSIDERGGYETQATAAVIEVREKEGGGFHVNLANMTCTCFEFQMLAMPCSHPIAAALKGKIAVKSLCMGLLNCELHKVGVYIRWKVTLELENWLPMLLASISSPLQPDVLREGQKSRDTFQEGRKWSCTIRFILTCSLSLFLTYSLIYYSLNEDVAGQLVAGAKSWDTTKQPARNLYKKMKLGGRGI</sequence>